<dbReference type="PANTHER" id="PTHR34597:SF1">
    <property type="entry name" value="HEME_HEMOPEXIN TRANSPORTER PROTEIN HUXB"/>
    <property type="match status" value="1"/>
</dbReference>
<dbReference type="HOGENOM" id="CLU_021521_0_1_3"/>
<dbReference type="GO" id="GO:0098046">
    <property type="term" value="C:type V protein secretion system complex"/>
    <property type="evidence" value="ECO:0007669"/>
    <property type="project" value="TreeGrafter"/>
</dbReference>
<evidence type="ECO:0000256" key="2">
    <source>
        <dbReference type="ARBA" id="ARBA00023136"/>
    </source>
</evidence>
<proteinExistence type="predicted"/>
<evidence type="ECO:0000313" key="6">
    <source>
        <dbReference type="Proteomes" id="UP000002384"/>
    </source>
</evidence>
<dbReference type="Gene3D" id="3.10.20.310">
    <property type="entry name" value="membrane protein fhac"/>
    <property type="match status" value="1"/>
</dbReference>
<dbReference type="InterPro" id="IPR000184">
    <property type="entry name" value="Bac_surfAg_D15"/>
</dbReference>
<geneLocation type="plasmid" evidence="5 6">
    <name>pP742402</name>
</geneLocation>
<dbReference type="KEGG" id="cyc:PCC7424_5478"/>
<dbReference type="InterPro" id="IPR051544">
    <property type="entry name" value="TPS_OM_transporter"/>
</dbReference>
<reference evidence="6" key="1">
    <citation type="journal article" date="2011" name="MBio">
        <title>Novel metabolic attributes of the genus Cyanothece, comprising a group of unicellular nitrogen-fixing Cyanobacteria.</title>
        <authorList>
            <person name="Bandyopadhyay A."/>
            <person name="Elvitigala T."/>
            <person name="Welsh E."/>
            <person name="Stockel J."/>
            <person name="Liberton M."/>
            <person name="Min H."/>
            <person name="Sherman L.A."/>
            <person name="Pakrasi H.B."/>
        </authorList>
    </citation>
    <scope>NUCLEOTIDE SEQUENCE [LARGE SCALE GENOMIC DNA]</scope>
    <source>
        <strain evidence="6">PCC 7424</strain>
        <plasmid evidence="6">pP742402</plasmid>
    </source>
</reference>
<gene>
    <name evidence="5" type="ordered locus">PCC7424_5478</name>
</gene>
<evidence type="ECO:0000259" key="4">
    <source>
        <dbReference type="Pfam" id="PF08479"/>
    </source>
</evidence>
<dbReference type="AlphaFoldDB" id="B7KMM7"/>
<evidence type="ECO:0000256" key="1">
    <source>
        <dbReference type="ARBA" id="ARBA00004370"/>
    </source>
</evidence>
<keyword evidence="2" id="KW-0472">Membrane</keyword>
<feature type="domain" description="Bacterial surface antigen (D15)" evidence="3">
    <location>
        <begin position="272"/>
        <end position="574"/>
    </location>
</feature>
<feature type="domain" description="Polypeptide-transport-associated ShlB-type" evidence="4">
    <location>
        <begin position="90"/>
        <end position="149"/>
    </location>
</feature>
<dbReference type="Pfam" id="PF01103">
    <property type="entry name" value="Omp85"/>
    <property type="match status" value="1"/>
</dbReference>
<dbReference type="Pfam" id="PF08479">
    <property type="entry name" value="POTRA_2"/>
    <property type="match status" value="1"/>
</dbReference>
<evidence type="ECO:0000259" key="3">
    <source>
        <dbReference type="Pfam" id="PF01103"/>
    </source>
</evidence>
<dbReference type="InterPro" id="IPR013686">
    <property type="entry name" value="Polypept-transport_assoc_ShlB"/>
</dbReference>
<dbReference type="GO" id="GO:0019867">
    <property type="term" value="C:outer membrane"/>
    <property type="evidence" value="ECO:0007669"/>
    <property type="project" value="InterPro"/>
</dbReference>
<dbReference type="Proteomes" id="UP000002384">
    <property type="component" value="Plasmid pP742402"/>
</dbReference>
<keyword evidence="5" id="KW-0614">Plasmid</keyword>
<dbReference type="OrthoDB" id="596066at2"/>
<organism evidence="5 6">
    <name type="scientific">Gloeothece citriformis (strain PCC 7424)</name>
    <name type="common">Cyanothece sp. (strain PCC 7424)</name>
    <dbReference type="NCBI Taxonomy" id="65393"/>
    <lineage>
        <taxon>Bacteria</taxon>
        <taxon>Bacillati</taxon>
        <taxon>Cyanobacteriota</taxon>
        <taxon>Cyanophyceae</taxon>
        <taxon>Oscillatoriophycideae</taxon>
        <taxon>Chroococcales</taxon>
        <taxon>Aphanothecaceae</taxon>
        <taxon>Gloeothece</taxon>
        <taxon>Gloeothece citriformis</taxon>
    </lineage>
</organism>
<dbReference type="Gene3D" id="2.40.160.50">
    <property type="entry name" value="membrane protein fhac: a member of the omp85/tpsb transporter family"/>
    <property type="match status" value="1"/>
</dbReference>
<sequence>MICSKYEWLTIGESLCVCLLSVNWALAQQASPQMAQADLLVPVSKAEIVPFLSDFKIETVPLPQEPILEIVPLSSESILETVSLFPPGVTLQTVLVKNSTVISLEEVAQIAQFYQGKNITFGDALQIQQKLNNLYRDKGYINSRVNFAWEDNEELEAGKGILVFRAEEGSLQTLHIQGLSNIKESYIRERLLPYASTPLNIKKLEEGLLLLRENRLIKGINSQLIRSDNQTESIWVVQIDEAPSWQVAVGTNNEESPLVGDWGWQIQAENRNLFGGGEVARAEINGTEGLTRGAFSVNLPVNSQDSFLGLNYQFVESEVVAEPFNDLGIVNNSFSVSATYQQFITRTPTNNLVMGFDLNYEQLQTKIFNDFPFSFQTNVRNGFTELVVARFFQNYQIRDNDDVVWFSSQFNYGWTNLIDESNFLSWVLQIQHLHVFSDRTRLISRLFTQLTGDNLPSLEQCAIGGINGNQNINGNPVRGYATNVRFGDNCFTASVELWFDLFKNKSFGTVSLVPFADFGTLGNNNEGSSSDDTLISIGLGLRWEISDSIFLRLDYGIPLNRLPQSFEEQRWNVNLLWIR</sequence>
<dbReference type="GO" id="GO:0008320">
    <property type="term" value="F:protein transmembrane transporter activity"/>
    <property type="evidence" value="ECO:0007669"/>
    <property type="project" value="TreeGrafter"/>
</dbReference>
<evidence type="ECO:0000313" key="5">
    <source>
        <dbReference type="EMBL" id="ACK74049.1"/>
    </source>
</evidence>
<protein>
    <submittedName>
        <fullName evidence="5">Surface antigen (D15)</fullName>
    </submittedName>
</protein>
<keyword evidence="6" id="KW-1185">Reference proteome</keyword>
<dbReference type="GO" id="GO:0046819">
    <property type="term" value="P:protein secretion by the type V secretion system"/>
    <property type="evidence" value="ECO:0007669"/>
    <property type="project" value="TreeGrafter"/>
</dbReference>
<comment type="subcellular location">
    <subcellularLocation>
        <location evidence="1">Membrane</location>
    </subcellularLocation>
</comment>
<dbReference type="PANTHER" id="PTHR34597">
    <property type="entry name" value="SLR1661 PROTEIN"/>
    <property type="match status" value="1"/>
</dbReference>
<name>B7KMM7_GLOC7</name>
<dbReference type="EMBL" id="CP001293">
    <property type="protein sequence ID" value="ACK74049.1"/>
    <property type="molecule type" value="Genomic_DNA"/>
</dbReference>
<accession>B7KMM7</accession>